<dbReference type="Pfam" id="PF00293">
    <property type="entry name" value="NUDIX"/>
    <property type="match status" value="1"/>
</dbReference>
<dbReference type="EMBL" id="NEXE01000025">
    <property type="protein sequence ID" value="PSN91458.1"/>
    <property type="molecule type" value="Genomic_DNA"/>
</dbReference>
<keyword evidence="2" id="KW-0378">Hydrolase</keyword>
<organism evidence="4 5">
    <name type="scientific">Candidatus Marsarchaeota G2 archaeon OSP_D</name>
    <dbReference type="NCBI Taxonomy" id="1978157"/>
    <lineage>
        <taxon>Archaea</taxon>
        <taxon>Candidatus Marsarchaeota</taxon>
        <taxon>Candidatus Marsarchaeota group 2</taxon>
    </lineage>
</organism>
<evidence type="ECO:0000259" key="3">
    <source>
        <dbReference type="PROSITE" id="PS51462"/>
    </source>
</evidence>
<dbReference type="Gene3D" id="3.90.79.10">
    <property type="entry name" value="Nucleoside Triphosphate Pyrophosphohydrolase"/>
    <property type="match status" value="1"/>
</dbReference>
<dbReference type="GO" id="GO:0019693">
    <property type="term" value="P:ribose phosphate metabolic process"/>
    <property type="evidence" value="ECO:0007669"/>
    <property type="project" value="TreeGrafter"/>
</dbReference>
<dbReference type="Proteomes" id="UP000240322">
    <property type="component" value="Unassembled WGS sequence"/>
</dbReference>
<dbReference type="PROSITE" id="PS00893">
    <property type="entry name" value="NUDIX_BOX"/>
    <property type="match status" value="1"/>
</dbReference>
<dbReference type="InterPro" id="IPR015797">
    <property type="entry name" value="NUDIX_hydrolase-like_dom_sf"/>
</dbReference>
<dbReference type="GO" id="GO:0006753">
    <property type="term" value="P:nucleoside phosphate metabolic process"/>
    <property type="evidence" value="ECO:0007669"/>
    <property type="project" value="TreeGrafter"/>
</dbReference>
<dbReference type="SUPFAM" id="SSF55811">
    <property type="entry name" value="Nudix"/>
    <property type="match status" value="1"/>
</dbReference>
<reference evidence="4 5" key="1">
    <citation type="submission" date="2017-04" db="EMBL/GenBank/DDBJ databases">
        <title>Novel microbial lineages endemic to geothermal iron-oxide mats fill important gaps in the evolutionary history of Archaea.</title>
        <authorList>
            <person name="Jay Z.J."/>
            <person name="Beam J.P."/>
            <person name="Dlakic M."/>
            <person name="Rusch D.B."/>
            <person name="Kozubal M.A."/>
            <person name="Inskeep W.P."/>
        </authorList>
    </citation>
    <scope>NUCLEOTIDE SEQUENCE [LARGE SCALE GENOMIC DNA]</scope>
    <source>
        <strain evidence="4">OSP_D</strain>
    </source>
</reference>
<dbReference type="AlphaFoldDB" id="A0A2R6AYV8"/>
<comment type="caution">
    <text evidence="4">The sequence shown here is derived from an EMBL/GenBank/DDBJ whole genome shotgun (WGS) entry which is preliminary data.</text>
</comment>
<dbReference type="InterPro" id="IPR000086">
    <property type="entry name" value="NUDIX_hydrolase_dom"/>
</dbReference>
<proteinExistence type="predicted"/>
<evidence type="ECO:0000313" key="5">
    <source>
        <dbReference type="Proteomes" id="UP000240322"/>
    </source>
</evidence>
<sequence>MGDKKTERWVREASRLTYKSEYFEVHTDTVRLPSGSKITYDWYAARDFCVIVALNDGRLIAIENYRYPADEWFLELPAGHIEDEEAPIQAASRELEEETGYRAQNLVYLGWYYVSSRTLQKGHVLFCDRLAKTATRREESELQRVKLITPSYLENKIRRSEVKHAATIIAYTIAKSRGLF</sequence>
<comment type="cofactor">
    <cofactor evidence="1">
        <name>Mg(2+)</name>
        <dbReference type="ChEBI" id="CHEBI:18420"/>
    </cofactor>
</comment>
<dbReference type="GO" id="GO:0016787">
    <property type="term" value="F:hydrolase activity"/>
    <property type="evidence" value="ECO:0007669"/>
    <property type="project" value="UniProtKB-KW"/>
</dbReference>
<accession>A0A2R6AYV8</accession>
<protein>
    <recommendedName>
        <fullName evidence="3">Nudix hydrolase domain-containing protein</fullName>
    </recommendedName>
</protein>
<dbReference type="InterPro" id="IPR020084">
    <property type="entry name" value="NUDIX_hydrolase_CS"/>
</dbReference>
<evidence type="ECO:0000256" key="2">
    <source>
        <dbReference type="ARBA" id="ARBA00022801"/>
    </source>
</evidence>
<gene>
    <name evidence="4" type="ORF">B9Q03_04120</name>
</gene>
<feature type="domain" description="Nudix hydrolase" evidence="3">
    <location>
        <begin position="44"/>
        <end position="172"/>
    </location>
</feature>
<evidence type="ECO:0000256" key="1">
    <source>
        <dbReference type="ARBA" id="ARBA00001946"/>
    </source>
</evidence>
<dbReference type="PROSITE" id="PS51462">
    <property type="entry name" value="NUDIX"/>
    <property type="match status" value="1"/>
</dbReference>
<dbReference type="PANTHER" id="PTHR11839:SF18">
    <property type="entry name" value="NUDIX HYDROLASE DOMAIN-CONTAINING PROTEIN"/>
    <property type="match status" value="1"/>
</dbReference>
<dbReference type="CDD" id="cd03424">
    <property type="entry name" value="NUDIX_ADPRase_Nudt5_UGPPase_Nudt14"/>
    <property type="match status" value="1"/>
</dbReference>
<dbReference type="PANTHER" id="PTHR11839">
    <property type="entry name" value="UDP/ADP-SUGAR PYROPHOSPHATASE"/>
    <property type="match status" value="1"/>
</dbReference>
<name>A0A2R6AYV8_9ARCH</name>
<evidence type="ECO:0000313" key="4">
    <source>
        <dbReference type="EMBL" id="PSN91458.1"/>
    </source>
</evidence>